<accession>A0A1V0SKE9</accession>
<protein>
    <submittedName>
        <fullName evidence="2">Uncharacterized protein</fullName>
    </submittedName>
</protein>
<dbReference type="EMBL" id="KY684110">
    <property type="protein sequence ID" value="ARF12094.1"/>
    <property type="molecule type" value="Genomic_DNA"/>
</dbReference>
<feature type="region of interest" description="Disordered" evidence="1">
    <location>
        <begin position="226"/>
        <end position="260"/>
    </location>
</feature>
<reference evidence="2" key="1">
    <citation type="journal article" date="2017" name="Science">
        <title>Giant viruses with an expanded complement of translation system components.</title>
        <authorList>
            <person name="Schulz F."/>
            <person name="Yutin N."/>
            <person name="Ivanova N.N."/>
            <person name="Ortega D.R."/>
            <person name="Lee T.K."/>
            <person name="Vierheilig J."/>
            <person name="Daims H."/>
            <person name="Horn M."/>
            <person name="Wagner M."/>
            <person name="Jensen G.J."/>
            <person name="Kyrpides N.C."/>
            <person name="Koonin E.V."/>
            <person name="Woyke T."/>
        </authorList>
    </citation>
    <scope>NUCLEOTIDE SEQUENCE</scope>
    <source>
        <strain evidence="2">KNV1</strain>
    </source>
</reference>
<feature type="compositionally biased region" description="Acidic residues" evidence="1">
    <location>
        <begin position="237"/>
        <end position="255"/>
    </location>
</feature>
<evidence type="ECO:0000256" key="1">
    <source>
        <dbReference type="SAM" id="MobiDB-lite"/>
    </source>
</evidence>
<name>A0A1V0SKE9_9VIRU</name>
<proteinExistence type="predicted"/>
<evidence type="ECO:0000313" key="2">
    <source>
        <dbReference type="EMBL" id="ARF12094.1"/>
    </source>
</evidence>
<sequence>MKKLILLHYVFNLSILKYIMYSNIETITINEKKYYVYKEVLNEYHYFDTILQGKFCEKSIQLDLDISLDFNIVITYMMTYYYTKKYIGVRVNKLSFHEFIELCSILTYLQPKDTNMITLLVKTYDLDEVDNYQDKINIINNSILSQNHKIIILKNIIKKLNKISLLFDENDQGQSNIEFVDNGDDRKYILKIQFIDDFFKQFDIRVDNYEALIKIRGSNRDCWGIPNGPGMDWGSDSSDDENNDEQSEEDNEQTNDQDNKIDDLDKNLIWIEGGSRGYYQDDYAITQFKINNHYVELINIKEDSRTINFSDTFINFIVKEYLIQ</sequence>
<organism evidence="2">
    <name type="scientific">Klosneuvirus KNV1</name>
    <dbReference type="NCBI Taxonomy" id="1977640"/>
    <lineage>
        <taxon>Viruses</taxon>
        <taxon>Varidnaviria</taxon>
        <taxon>Bamfordvirae</taxon>
        <taxon>Nucleocytoviricota</taxon>
        <taxon>Megaviricetes</taxon>
        <taxon>Imitervirales</taxon>
        <taxon>Mimiviridae</taxon>
        <taxon>Klosneuvirinae</taxon>
        <taxon>Klosneuvirus</taxon>
    </lineage>
</organism>
<gene>
    <name evidence="2" type="ORF">Klosneuvirus_3_229</name>
</gene>